<keyword evidence="1" id="KW-0560">Oxidoreductase</keyword>
<accession>A0A8B9A4K0</accession>
<dbReference type="GeneID" id="103707993"/>
<evidence type="ECO:0000313" key="4">
    <source>
        <dbReference type="RefSeq" id="XP_038980592.1"/>
    </source>
</evidence>
<sequence length="331" mass="36466">MSGSGKVVCVTGASGYIASWLVKLLLQRGYTVRGTVRDLADPKRTEHLRALEGANERLQLFKANLLEEGSFDSVVEGCEGVFHTASPCYVNATDPQAELIDPAVKGALNVFGSCIKTPSVKRVVVTSSMAAVLHNGRPQTPDVVIDATWFSSVEFCEQEKKWYPLSKTLAEEAAWKFSKDNSIDMVTIHPGVVIGPLLQPTLNESSAMLLNLLNGSSTYPNLRFPWVNVKDVAMAHILAFEVPSASGRYFLVERVAHYSEIVKILREQYPALKLPEKCVDDKPFLPIYQVSKEKEKSLGIDYVPIVTSIKETVESLKEKGFVSFSKLAIAK</sequence>
<dbReference type="InterPro" id="IPR001509">
    <property type="entry name" value="Epimerase_deHydtase"/>
</dbReference>
<dbReference type="FunFam" id="3.40.50.720:FF:000085">
    <property type="entry name" value="Dihydroflavonol reductase"/>
    <property type="match status" value="1"/>
</dbReference>
<dbReference type="CDD" id="cd08958">
    <property type="entry name" value="FR_SDR_e"/>
    <property type="match status" value="1"/>
</dbReference>
<dbReference type="GO" id="GO:0016616">
    <property type="term" value="F:oxidoreductase activity, acting on the CH-OH group of donors, NAD or NADP as acceptor"/>
    <property type="evidence" value="ECO:0007669"/>
    <property type="project" value="TreeGrafter"/>
</dbReference>
<proteinExistence type="predicted"/>
<name>A0A8B9A4K0_PHODC</name>
<dbReference type="Pfam" id="PF01370">
    <property type="entry name" value="Epimerase"/>
    <property type="match status" value="1"/>
</dbReference>
<organism evidence="3 4">
    <name type="scientific">Phoenix dactylifera</name>
    <name type="common">Date palm</name>
    <dbReference type="NCBI Taxonomy" id="42345"/>
    <lineage>
        <taxon>Eukaryota</taxon>
        <taxon>Viridiplantae</taxon>
        <taxon>Streptophyta</taxon>
        <taxon>Embryophyta</taxon>
        <taxon>Tracheophyta</taxon>
        <taxon>Spermatophyta</taxon>
        <taxon>Magnoliopsida</taxon>
        <taxon>Liliopsida</taxon>
        <taxon>Arecaceae</taxon>
        <taxon>Coryphoideae</taxon>
        <taxon>Phoeniceae</taxon>
        <taxon>Phoenix</taxon>
    </lineage>
</organism>
<keyword evidence="3" id="KW-1185">Reference proteome</keyword>
<dbReference type="Proteomes" id="UP000228380">
    <property type="component" value="Chromosome 3"/>
</dbReference>
<dbReference type="Gene3D" id="3.40.50.720">
    <property type="entry name" value="NAD(P)-binding Rossmann-like Domain"/>
    <property type="match status" value="1"/>
</dbReference>
<dbReference type="SUPFAM" id="SSF51735">
    <property type="entry name" value="NAD(P)-binding Rossmann-fold domains"/>
    <property type="match status" value="1"/>
</dbReference>
<dbReference type="KEGG" id="pda:103707993"/>
<protein>
    <submittedName>
        <fullName evidence="4">Phenylacetaldehyde reductase-like isoform X1</fullName>
    </submittedName>
</protein>
<dbReference type="InterPro" id="IPR036291">
    <property type="entry name" value="NAD(P)-bd_dom_sf"/>
</dbReference>
<reference evidence="3" key="1">
    <citation type="journal article" date="2019" name="Nat. Commun.">
        <title>Genome-wide association mapping of date palm fruit traits.</title>
        <authorList>
            <person name="Hazzouri K.M."/>
            <person name="Gros-Balthazard M."/>
            <person name="Flowers J.M."/>
            <person name="Copetti D."/>
            <person name="Lemansour A."/>
            <person name="Lebrun M."/>
            <person name="Masmoudi K."/>
            <person name="Ferrand S."/>
            <person name="Dhar M.I."/>
            <person name="Fresquez Z.A."/>
            <person name="Rosas U."/>
            <person name="Zhang J."/>
            <person name="Talag J."/>
            <person name="Lee S."/>
            <person name="Kudrna D."/>
            <person name="Powell R.F."/>
            <person name="Leitch I.J."/>
            <person name="Krueger R.R."/>
            <person name="Wing R.A."/>
            <person name="Amiri K.M.A."/>
            <person name="Purugganan M.D."/>
        </authorList>
    </citation>
    <scope>NUCLEOTIDE SEQUENCE [LARGE SCALE GENOMIC DNA]</scope>
    <source>
        <strain evidence="3">cv. Khalas</strain>
    </source>
</reference>
<evidence type="ECO:0000256" key="1">
    <source>
        <dbReference type="ARBA" id="ARBA00023002"/>
    </source>
</evidence>
<dbReference type="PANTHER" id="PTHR10366:SF852">
    <property type="entry name" value="CINNAMOYL-COA REDUCTASE CAD2"/>
    <property type="match status" value="1"/>
</dbReference>
<evidence type="ECO:0000259" key="2">
    <source>
        <dbReference type="Pfam" id="PF01370"/>
    </source>
</evidence>
<dbReference type="OrthoDB" id="2735536at2759"/>
<dbReference type="PANTHER" id="PTHR10366">
    <property type="entry name" value="NAD DEPENDENT EPIMERASE/DEHYDRATASE"/>
    <property type="match status" value="1"/>
</dbReference>
<gene>
    <name evidence="4" type="primary">LOC103707993</name>
</gene>
<feature type="domain" description="NAD-dependent epimerase/dehydratase" evidence="2">
    <location>
        <begin position="8"/>
        <end position="245"/>
    </location>
</feature>
<dbReference type="RefSeq" id="XP_038980592.1">
    <property type="nucleotide sequence ID" value="XM_039124664.1"/>
</dbReference>
<dbReference type="InterPro" id="IPR050425">
    <property type="entry name" value="NAD(P)_dehydrat-like"/>
</dbReference>
<reference evidence="4" key="2">
    <citation type="submission" date="2025-08" db="UniProtKB">
        <authorList>
            <consortium name="RefSeq"/>
        </authorList>
    </citation>
    <scope>IDENTIFICATION</scope>
    <source>
        <tissue evidence="4">Young leaves</tissue>
    </source>
</reference>
<evidence type="ECO:0000313" key="3">
    <source>
        <dbReference type="Proteomes" id="UP000228380"/>
    </source>
</evidence>
<dbReference type="AlphaFoldDB" id="A0A8B9A4K0"/>